<feature type="transmembrane region" description="Helical" evidence="12 13">
    <location>
        <begin position="270"/>
        <end position="293"/>
    </location>
</feature>
<dbReference type="GO" id="GO:0005789">
    <property type="term" value="C:endoplasmic reticulum membrane"/>
    <property type="evidence" value="ECO:0007669"/>
    <property type="project" value="UniProtKB-SubCell"/>
</dbReference>
<feature type="transmembrane region" description="Helical" evidence="12 13">
    <location>
        <begin position="299"/>
        <end position="319"/>
    </location>
</feature>
<evidence type="ECO:0000256" key="9">
    <source>
        <dbReference type="ARBA" id="ARBA00023136"/>
    </source>
</evidence>
<keyword evidence="9 12" id="KW-0472">Membrane</keyword>
<dbReference type="GO" id="GO:0032259">
    <property type="term" value="P:methylation"/>
    <property type="evidence" value="ECO:0007669"/>
    <property type="project" value="UniProtKB-KW"/>
</dbReference>
<comment type="function">
    <text evidence="12 13">Catalyzes the first step of the methylation pathway of phosphatidylcholine biosynthesis, the SAM-dependent methylation of phosphatidylethanolamine (PE) to phosphatidylmonomethylethanolamine (PMME).</text>
</comment>
<protein>
    <recommendedName>
        <fullName evidence="12 13">Phosphatidylethanolamine N-methyltransferase</fullName>
        <shortName evidence="12">PE methyltransferase</shortName>
        <shortName evidence="12 13">PEAMT</shortName>
        <shortName evidence="12">PEMT</shortName>
        <ecNumber evidence="12 13">2.1.1.17</ecNumber>
    </recommendedName>
</protein>
<comment type="pathway">
    <text evidence="12 13">Phospholipid metabolism; phosphatidylcholine biosynthesis.</text>
</comment>
<dbReference type="HAMAP" id="MF_03217">
    <property type="entry name" value="PEMT"/>
    <property type="match status" value="1"/>
</dbReference>
<dbReference type="InterPro" id="IPR016219">
    <property type="entry name" value="Phosphatid-EA_MeTrfase_fun"/>
</dbReference>
<feature type="transmembrane region" description="Helical" evidence="12 13">
    <location>
        <begin position="533"/>
        <end position="553"/>
    </location>
</feature>
<evidence type="ECO:0000256" key="6">
    <source>
        <dbReference type="ARBA" id="ARBA00022692"/>
    </source>
</evidence>
<dbReference type="PANTHER" id="PTHR32138">
    <property type="entry name" value="PHOSPHATIDYLETHANOLAMINE N-METHYLTRANSFERASE"/>
    <property type="match status" value="1"/>
</dbReference>
<evidence type="ECO:0000256" key="11">
    <source>
        <dbReference type="ARBA" id="ARBA00023264"/>
    </source>
</evidence>
<keyword evidence="16" id="KW-1185">Reference proteome</keyword>
<keyword evidence="4 12" id="KW-0808">Transferase</keyword>
<gene>
    <name evidence="15" type="ORF">THASP1DRAFT_25221</name>
</gene>
<dbReference type="InterPro" id="IPR007318">
    <property type="entry name" value="Phopholipid_MeTrfase"/>
</dbReference>
<evidence type="ECO:0000313" key="16">
    <source>
        <dbReference type="Proteomes" id="UP000271241"/>
    </source>
</evidence>
<feature type="transmembrane region" description="Helical" evidence="12 13">
    <location>
        <begin position="363"/>
        <end position="385"/>
    </location>
</feature>
<dbReference type="PROSITE" id="PS51598">
    <property type="entry name" value="SAM_CHO2"/>
    <property type="match status" value="1"/>
</dbReference>
<dbReference type="Pfam" id="PF04191">
    <property type="entry name" value="PEMT"/>
    <property type="match status" value="2"/>
</dbReference>
<keyword evidence="6 12" id="KW-0812">Transmembrane</keyword>
<evidence type="ECO:0000256" key="13">
    <source>
        <dbReference type="RuleBase" id="RU361122"/>
    </source>
</evidence>
<keyword evidence="10 12" id="KW-0594">Phospholipid biosynthesis</keyword>
<dbReference type="EC" id="2.1.1.17" evidence="12 13"/>
<keyword evidence="5 12" id="KW-0949">S-adenosyl-L-methionine</keyword>
<dbReference type="UniPathway" id="UPA00753"/>
<evidence type="ECO:0000256" key="10">
    <source>
        <dbReference type="ARBA" id="ARBA00023209"/>
    </source>
</evidence>
<evidence type="ECO:0000256" key="1">
    <source>
        <dbReference type="ARBA" id="ARBA00004127"/>
    </source>
</evidence>
<keyword evidence="8 12" id="KW-0443">Lipid metabolism</keyword>
<feature type="compositionally biased region" description="Polar residues" evidence="14">
    <location>
        <begin position="64"/>
        <end position="91"/>
    </location>
</feature>
<comment type="subcellular location">
    <subcellularLocation>
        <location evidence="1">Endomembrane system</location>
        <topology evidence="1">Multi-pass membrane protein</topology>
    </subcellularLocation>
    <subcellularLocation>
        <location evidence="12 13">Endoplasmic reticulum membrane</location>
        <topology evidence="12 13">Multi-pass membrane protein</topology>
    </subcellularLocation>
</comment>
<evidence type="ECO:0000256" key="3">
    <source>
        <dbReference type="ARBA" id="ARBA00022603"/>
    </source>
</evidence>
<proteinExistence type="inferred from homology"/>
<dbReference type="PANTHER" id="PTHR32138:SF0">
    <property type="entry name" value="PHOSPHATIDYLETHANOLAMINE N-METHYLTRANSFERASE"/>
    <property type="match status" value="1"/>
</dbReference>
<sequence length="994" mass="112001">MAEFEHEPESTSTSLAHDAESIPADTASSTIVTSATPPLPREPTCKKIASSTVPLQPEERVPQQEANVPSTPLPLPQTSAKPALSVATNQSARHDSDSDQASSPEEEGQRGRTANGTSLTPCIYDDDAISDGLAFTVPHTHDMFKTVLDPKLAKSTLDLITLGTLAAQVYLFFILGNTTFRAIFFFALFALFRGAYNVGLGILLKRQSEERWVVNWFAESGLLNGHANGKGPYAHWAVWVRRQLESKMNADYDFDAVPIEFNAWLLFRQLVDLVLCNDFTAYICFALACMHGGAFSDAWLMNLLRWSVGVVLVVFNIWVKSDAHRVVKDFAWYWGDFFFLIDQSLTFDGVFEMAPHPMYSVGYAGYYGISLITNSYAVLFVSLAAHTLQFAFLTFVENPHIEKTYNAPPTPPRRRSPSVISPILWDNSIYLPPQPSANDMHRAYFRRDLMVFKNFDLTRASDLLTVGVIIYSVAFAWHAPGWAVVSQALIWRLVHTYGLGLVLWRQSTDKWWVRRRIMQGGSVREAFGSWKSLYNLSLCMTYVSSALAAWAMYTIPSDWTYGTVLLRHTLAVVLIALHLWTAVSVFEVLGDFGWFYGDFFIDQYPMTLYYTGIYRFLNNPEKIVGHAAFWGLALFANHWTIYLLVLFSQVSNFLFLKYVESPHMRRLYGDRIRREAGLTKNVRRPLSAFRRWIAANAPAVHQLVESMDHAEEEVGRRVGEGVQQMIDSLSLLSHQIPIILQSAIDEAKHLLVSPRVSLIETTAEEELSQLADREVYHVSVVGTTTGRRITDADGSIHSLLLGEPITVQWRAPTSRSEKDWIGVYPIEANPSPIGTTASSHALWYWVVADNDATSGEITFEREKLPFFAGSYEFRYHRNGKYTVLARSSPVDIIVLPVPDDKLTLDLISKTLMDYVQRCYYRDADLMPLTLEDELASLNDMRTKRIVHGIKLMFGVAFHGAVVEMDGTVARLARRILEAKQALAPFAPVRFPKAI</sequence>
<evidence type="ECO:0000256" key="4">
    <source>
        <dbReference type="ARBA" id="ARBA00022679"/>
    </source>
</evidence>
<evidence type="ECO:0000313" key="15">
    <source>
        <dbReference type="EMBL" id="RKP06461.1"/>
    </source>
</evidence>
<feature type="transmembrane region" description="Helical" evidence="12 13">
    <location>
        <begin position="565"/>
        <end position="586"/>
    </location>
</feature>
<evidence type="ECO:0000256" key="14">
    <source>
        <dbReference type="SAM" id="MobiDB-lite"/>
    </source>
</evidence>
<dbReference type="OrthoDB" id="4583at2759"/>
<organism evidence="15 16">
    <name type="scientific">Thamnocephalis sphaerospora</name>
    <dbReference type="NCBI Taxonomy" id="78915"/>
    <lineage>
        <taxon>Eukaryota</taxon>
        <taxon>Fungi</taxon>
        <taxon>Fungi incertae sedis</taxon>
        <taxon>Zoopagomycota</taxon>
        <taxon>Zoopagomycotina</taxon>
        <taxon>Zoopagomycetes</taxon>
        <taxon>Zoopagales</taxon>
        <taxon>Sigmoideomycetaceae</taxon>
        <taxon>Thamnocephalis</taxon>
    </lineage>
</organism>
<dbReference type="GO" id="GO:0006656">
    <property type="term" value="P:phosphatidylcholine biosynthetic process"/>
    <property type="evidence" value="ECO:0007669"/>
    <property type="project" value="UniProtKB-UniRule"/>
</dbReference>
<keyword evidence="2 12" id="KW-0444">Lipid biosynthesis</keyword>
<comment type="catalytic activity">
    <reaction evidence="12 13">
        <text>a 1,2-diacyl-sn-glycero-3-phosphoethanolamine + S-adenosyl-L-methionine = a 1,2-diacyl-sn-glycero-3-phospho-N-methylethanolamine + S-adenosyl-L-homocysteine + H(+)</text>
        <dbReference type="Rhea" id="RHEA:11164"/>
        <dbReference type="ChEBI" id="CHEBI:15378"/>
        <dbReference type="ChEBI" id="CHEBI:57856"/>
        <dbReference type="ChEBI" id="CHEBI:59789"/>
        <dbReference type="ChEBI" id="CHEBI:64573"/>
        <dbReference type="ChEBI" id="CHEBI:64612"/>
        <dbReference type="EC" id="2.1.1.17"/>
    </reaction>
</comment>
<comment type="caution">
    <text evidence="12 13">Lacks conserved residue(s) required for the propagation of feature annotation.</text>
</comment>
<dbReference type="AlphaFoldDB" id="A0A4P9XM71"/>
<feature type="compositionally biased region" description="Polar residues" evidence="14">
    <location>
        <begin position="26"/>
        <end position="36"/>
    </location>
</feature>
<dbReference type="Gene3D" id="2.60.40.2840">
    <property type="match status" value="1"/>
</dbReference>
<evidence type="ECO:0000256" key="2">
    <source>
        <dbReference type="ARBA" id="ARBA00022516"/>
    </source>
</evidence>
<evidence type="ECO:0000256" key="12">
    <source>
        <dbReference type="HAMAP-Rule" id="MF_03217"/>
    </source>
</evidence>
<dbReference type="GO" id="GO:0004608">
    <property type="term" value="F:phosphatidylethanolamine N-methyltransferase activity"/>
    <property type="evidence" value="ECO:0007669"/>
    <property type="project" value="UniProtKB-UniRule"/>
</dbReference>
<dbReference type="STRING" id="78915.A0A4P9XM71"/>
<feature type="transmembrane region" description="Helical" evidence="12 13">
    <location>
        <begin position="182"/>
        <end position="204"/>
    </location>
</feature>
<keyword evidence="3 12" id="KW-0489">Methyltransferase</keyword>
<keyword evidence="12 13" id="KW-0256">Endoplasmic reticulum</keyword>
<accession>A0A4P9XM71</accession>
<keyword evidence="11 12" id="KW-1208">Phospholipid metabolism</keyword>
<dbReference type="EMBL" id="KZ992879">
    <property type="protein sequence ID" value="RKP06461.1"/>
    <property type="molecule type" value="Genomic_DNA"/>
</dbReference>
<dbReference type="Proteomes" id="UP000271241">
    <property type="component" value="Unassembled WGS sequence"/>
</dbReference>
<feature type="transmembrane region" description="Helical" evidence="12 13">
    <location>
        <begin position="463"/>
        <end position="485"/>
    </location>
</feature>
<feature type="region of interest" description="Disordered" evidence="14">
    <location>
        <begin position="1"/>
        <end position="119"/>
    </location>
</feature>
<evidence type="ECO:0000256" key="7">
    <source>
        <dbReference type="ARBA" id="ARBA00022989"/>
    </source>
</evidence>
<keyword evidence="7 12" id="KW-1133">Transmembrane helix</keyword>
<reference evidence="16" key="1">
    <citation type="journal article" date="2018" name="Nat. Microbiol.">
        <title>Leveraging single-cell genomics to expand the fungal tree of life.</title>
        <authorList>
            <person name="Ahrendt S.R."/>
            <person name="Quandt C.A."/>
            <person name="Ciobanu D."/>
            <person name="Clum A."/>
            <person name="Salamov A."/>
            <person name="Andreopoulos B."/>
            <person name="Cheng J.F."/>
            <person name="Woyke T."/>
            <person name="Pelin A."/>
            <person name="Henrissat B."/>
            <person name="Reynolds N.K."/>
            <person name="Benny G.L."/>
            <person name="Smith M.E."/>
            <person name="James T.Y."/>
            <person name="Grigoriev I.V."/>
        </authorList>
    </citation>
    <scope>NUCLEOTIDE SEQUENCE [LARGE SCALE GENOMIC DNA]</scope>
    <source>
        <strain evidence="16">RSA 1356</strain>
    </source>
</reference>
<evidence type="ECO:0000256" key="8">
    <source>
        <dbReference type="ARBA" id="ARBA00023098"/>
    </source>
</evidence>
<name>A0A4P9XM71_9FUNG</name>
<comment type="similarity">
    <text evidence="12 13">Belongs to the class VI-like SAM-binding methyltransferase superfamily. CHO2 family.</text>
</comment>
<dbReference type="PIRSF" id="PIRSF000383">
    <property type="entry name" value="PEAMT"/>
    <property type="match status" value="1"/>
</dbReference>
<feature type="transmembrane region" description="Helical" evidence="12 13">
    <location>
        <begin position="331"/>
        <end position="351"/>
    </location>
</feature>
<evidence type="ECO:0000256" key="5">
    <source>
        <dbReference type="ARBA" id="ARBA00022691"/>
    </source>
</evidence>